<dbReference type="OrthoDB" id="6431331at2759"/>
<gene>
    <name evidence="2" type="ORF">PECAL_3P08820</name>
</gene>
<dbReference type="PRINTS" id="PR00412">
    <property type="entry name" value="EPOXHYDRLASE"/>
</dbReference>
<dbReference type="SUPFAM" id="SSF53474">
    <property type="entry name" value="alpha/beta-Hydrolases"/>
    <property type="match status" value="1"/>
</dbReference>
<proteinExistence type="predicted"/>
<dbReference type="PANTHER" id="PTHR43689:SF8">
    <property type="entry name" value="ALPHA_BETA-HYDROLASES SUPERFAMILY PROTEIN"/>
    <property type="match status" value="1"/>
</dbReference>
<dbReference type="EMBL" id="CAKKNE010000003">
    <property type="protein sequence ID" value="CAH0370965.1"/>
    <property type="molecule type" value="Genomic_DNA"/>
</dbReference>
<dbReference type="Proteomes" id="UP000789595">
    <property type="component" value="Unassembled WGS sequence"/>
</dbReference>
<name>A0A8J2WJF0_9STRA</name>
<protein>
    <recommendedName>
        <fullName evidence="1">AB hydrolase-1 domain-containing protein</fullName>
    </recommendedName>
</protein>
<evidence type="ECO:0000313" key="3">
    <source>
        <dbReference type="Proteomes" id="UP000789595"/>
    </source>
</evidence>
<dbReference type="InterPro" id="IPR000639">
    <property type="entry name" value="Epox_hydrolase-like"/>
</dbReference>
<evidence type="ECO:0000313" key="2">
    <source>
        <dbReference type="EMBL" id="CAH0370965.1"/>
    </source>
</evidence>
<dbReference type="GO" id="GO:0003824">
    <property type="term" value="F:catalytic activity"/>
    <property type="evidence" value="ECO:0007669"/>
    <property type="project" value="InterPro"/>
</dbReference>
<feature type="domain" description="AB hydrolase-1" evidence="1">
    <location>
        <begin position="67"/>
        <end position="298"/>
    </location>
</feature>
<accession>A0A8J2WJF0</accession>
<dbReference type="PRINTS" id="PR00111">
    <property type="entry name" value="ABHYDROLASE"/>
</dbReference>
<dbReference type="AlphaFoldDB" id="A0A8J2WJF0"/>
<dbReference type="Gene3D" id="3.40.50.1820">
    <property type="entry name" value="alpha/beta hydrolase"/>
    <property type="match status" value="1"/>
</dbReference>
<dbReference type="PANTHER" id="PTHR43689">
    <property type="entry name" value="HYDROLASE"/>
    <property type="match status" value="1"/>
</dbReference>
<evidence type="ECO:0000259" key="1">
    <source>
        <dbReference type="Pfam" id="PF12697"/>
    </source>
</evidence>
<organism evidence="2 3">
    <name type="scientific">Pelagomonas calceolata</name>
    <dbReference type="NCBI Taxonomy" id="35677"/>
    <lineage>
        <taxon>Eukaryota</taxon>
        <taxon>Sar</taxon>
        <taxon>Stramenopiles</taxon>
        <taxon>Ochrophyta</taxon>
        <taxon>Pelagophyceae</taxon>
        <taxon>Pelagomonadales</taxon>
        <taxon>Pelagomonadaceae</taxon>
        <taxon>Pelagomonas</taxon>
    </lineage>
</organism>
<sequence length="321" mass="34354">MIAKLALLAATSHALAPNAVTSVIREKLAEVEEPAALDLAAKYEEVDLPSSRTTFVRTNAKSAAPALVLLHGFDSSLFEYRRLLPQLEAQGVEAYALDLVGWGLTTPKQGVSIEAKRKQIEEFVRDVVRGPCVLAGASLGAAVVVDALRNGQVENVEKVALIGPQCFIDGAPPVPEWGARLGVRVLRSWPLRALANVIAYKDKRLGNFDAIRVGLLHCERDAWEDDAVAWLLGGGYSVSDIVAPALRDEDTLILWGDSDEILPPADALPQFASALPDADIRFVDACGHVPHLEQPLPTAMALARFVGGNPVGALPGTRDAR</sequence>
<dbReference type="InterPro" id="IPR029058">
    <property type="entry name" value="AB_hydrolase_fold"/>
</dbReference>
<dbReference type="Pfam" id="PF12697">
    <property type="entry name" value="Abhydrolase_6"/>
    <property type="match status" value="1"/>
</dbReference>
<reference evidence="2" key="1">
    <citation type="submission" date="2021-11" db="EMBL/GenBank/DDBJ databases">
        <authorList>
            <consortium name="Genoscope - CEA"/>
            <person name="William W."/>
        </authorList>
    </citation>
    <scope>NUCLEOTIDE SEQUENCE</scope>
</reference>
<comment type="caution">
    <text evidence="2">The sequence shown here is derived from an EMBL/GenBank/DDBJ whole genome shotgun (WGS) entry which is preliminary data.</text>
</comment>
<keyword evidence="3" id="KW-1185">Reference proteome</keyword>
<dbReference type="InterPro" id="IPR000073">
    <property type="entry name" value="AB_hydrolase_1"/>
</dbReference>